<evidence type="ECO:0000313" key="1">
    <source>
        <dbReference type="EMBL" id="PLM90061.1"/>
    </source>
</evidence>
<comment type="caution">
    <text evidence="1">The sequence shown here is derived from an EMBL/GenBank/DDBJ whole genome shotgun (WGS) entry which is preliminary data.</text>
</comment>
<sequence>MRTCMIAGSNSLFLFHYSFPRALFPFLHAVNKVIPAAFIALECDTVIIFSLLRCRISSIFSVTTNRFYYHYTGTALAIFRLLL</sequence>
<reference evidence="1 2" key="2">
    <citation type="submission" date="2018-01" db="EMBL/GenBank/DDBJ databases">
        <title>Genomic study of Klebsiella pneumoniae.</title>
        <authorList>
            <person name="Yang Y."/>
            <person name="Bicalho R."/>
        </authorList>
    </citation>
    <scope>NUCLEOTIDE SEQUENCE [LARGE SCALE GENOMIC DNA]</scope>
    <source>
        <strain evidence="1 2">A8</strain>
    </source>
</reference>
<reference evidence="1 2" key="1">
    <citation type="submission" date="2017-11" db="EMBL/GenBank/DDBJ databases">
        <authorList>
            <person name="Han C.G."/>
        </authorList>
    </citation>
    <scope>NUCLEOTIDE SEQUENCE [LARGE SCALE GENOMIC DNA]</scope>
    <source>
        <strain evidence="1 2">A8</strain>
    </source>
</reference>
<dbReference type="AlphaFoldDB" id="A0A2N4YS83"/>
<accession>A0A2N4YS83</accession>
<protein>
    <submittedName>
        <fullName evidence="1">Uncharacterized protein</fullName>
    </submittedName>
</protein>
<evidence type="ECO:0000313" key="2">
    <source>
        <dbReference type="Proteomes" id="UP000234412"/>
    </source>
</evidence>
<dbReference type="Proteomes" id="UP000234412">
    <property type="component" value="Unassembled WGS sequence"/>
</dbReference>
<name>A0A2N4YS83_KLEVA</name>
<dbReference type="EMBL" id="PIDP01001722">
    <property type="protein sequence ID" value="PLM90061.1"/>
    <property type="molecule type" value="Genomic_DNA"/>
</dbReference>
<organism evidence="1 2">
    <name type="scientific">Klebsiella variicola</name>
    <dbReference type="NCBI Taxonomy" id="244366"/>
    <lineage>
        <taxon>Bacteria</taxon>
        <taxon>Pseudomonadati</taxon>
        <taxon>Pseudomonadota</taxon>
        <taxon>Gammaproteobacteria</taxon>
        <taxon>Enterobacterales</taxon>
        <taxon>Enterobacteriaceae</taxon>
        <taxon>Klebsiella/Raoultella group</taxon>
        <taxon>Klebsiella</taxon>
        <taxon>Klebsiella pneumoniae complex</taxon>
    </lineage>
</organism>
<proteinExistence type="predicted"/>
<gene>
    <name evidence="1" type="ORF">CWN47_30975</name>
</gene>